<feature type="compositionally biased region" description="Polar residues" evidence="1">
    <location>
        <begin position="1"/>
        <end position="10"/>
    </location>
</feature>
<dbReference type="Proteomes" id="UP001151760">
    <property type="component" value="Unassembled WGS sequence"/>
</dbReference>
<name>A0ABQ5GS58_9ASTR</name>
<dbReference type="InterPro" id="IPR012337">
    <property type="entry name" value="RNaseH-like_sf"/>
</dbReference>
<accession>A0ABQ5GS58</accession>
<dbReference type="EMBL" id="BQNB010018768">
    <property type="protein sequence ID" value="GJT78056.1"/>
    <property type="molecule type" value="Genomic_DNA"/>
</dbReference>
<proteinExistence type="predicted"/>
<dbReference type="PANTHER" id="PTHR45835:SF99">
    <property type="entry name" value="CHROMO DOMAIN-CONTAINING PROTEIN-RELATED"/>
    <property type="match status" value="1"/>
</dbReference>
<gene>
    <name evidence="2" type="ORF">Tco_1044781</name>
</gene>
<feature type="region of interest" description="Disordered" evidence="1">
    <location>
        <begin position="1"/>
        <end position="33"/>
    </location>
</feature>
<reference evidence="2" key="2">
    <citation type="submission" date="2022-01" db="EMBL/GenBank/DDBJ databases">
        <authorList>
            <person name="Yamashiro T."/>
            <person name="Shiraishi A."/>
            <person name="Satake H."/>
            <person name="Nakayama K."/>
        </authorList>
    </citation>
    <scope>NUCLEOTIDE SEQUENCE</scope>
</reference>
<dbReference type="Pfam" id="PF14223">
    <property type="entry name" value="Retrotran_gag_2"/>
    <property type="match status" value="1"/>
</dbReference>
<reference evidence="2" key="1">
    <citation type="journal article" date="2022" name="Int. J. Mol. Sci.">
        <title>Draft Genome of Tanacetum Coccineum: Genomic Comparison of Closely Related Tanacetum-Family Plants.</title>
        <authorList>
            <person name="Yamashiro T."/>
            <person name="Shiraishi A."/>
            <person name="Nakayama K."/>
            <person name="Satake H."/>
        </authorList>
    </citation>
    <scope>NUCLEOTIDE SEQUENCE</scope>
</reference>
<organism evidence="2 3">
    <name type="scientific">Tanacetum coccineum</name>
    <dbReference type="NCBI Taxonomy" id="301880"/>
    <lineage>
        <taxon>Eukaryota</taxon>
        <taxon>Viridiplantae</taxon>
        <taxon>Streptophyta</taxon>
        <taxon>Embryophyta</taxon>
        <taxon>Tracheophyta</taxon>
        <taxon>Spermatophyta</taxon>
        <taxon>Magnoliopsida</taxon>
        <taxon>eudicotyledons</taxon>
        <taxon>Gunneridae</taxon>
        <taxon>Pentapetalae</taxon>
        <taxon>asterids</taxon>
        <taxon>campanulids</taxon>
        <taxon>Asterales</taxon>
        <taxon>Asteraceae</taxon>
        <taxon>Asteroideae</taxon>
        <taxon>Anthemideae</taxon>
        <taxon>Anthemidinae</taxon>
        <taxon>Tanacetum</taxon>
    </lineage>
</organism>
<dbReference type="SUPFAM" id="SSF53098">
    <property type="entry name" value="Ribonuclease H-like"/>
    <property type="match status" value="1"/>
</dbReference>
<comment type="caution">
    <text evidence="2">The sequence shown here is derived from an EMBL/GenBank/DDBJ whole genome shotgun (WGS) entry which is preliminary data.</text>
</comment>
<feature type="compositionally biased region" description="Basic and acidic residues" evidence="1">
    <location>
        <begin position="238"/>
        <end position="258"/>
    </location>
</feature>
<dbReference type="Gene3D" id="3.30.420.10">
    <property type="entry name" value="Ribonuclease H-like superfamily/Ribonuclease H"/>
    <property type="match status" value="1"/>
</dbReference>
<feature type="region of interest" description="Disordered" evidence="1">
    <location>
        <begin position="238"/>
        <end position="273"/>
    </location>
</feature>
<evidence type="ECO:0000313" key="2">
    <source>
        <dbReference type="EMBL" id="GJT78056.1"/>
    </source>
</evidence>
<dbReference type="PANTHER" id="PTHR45835">
    <property type="entry name" value="YALI0A06105P"/>
    <property type="match status" value="1"/>
</dbReference>
<evidence type="ECO:0000313" key="3">
    <source>
        <dbReference type="Proteomes" id="UP001151760"/>
    </source>
</evidence>
<sequence>MSHSSSSHTVDNAGHAASFSRQPTYCSKEDPSDHWDSYLQAGVERTASDKIRYHPGKANMVVDTLSRKERIKSRRVRAMSMTIYSGIKEKILEAHSEASKDFDASTGLLRGLEKQLAKRMMSDFILWIKFWFRCQETLEPCSLMKPTQRSTLYIPERIRSRDHRLEMGKDTMDFVTKLPRTGSEHDAIWVIVDKMTKSAYFLAICKDYKMEKLARIYINEIVKRHEVPVSIIFDHDRSGYHQKDRKPSQNDKTEHGMEKTVQNQGQSPKMPKSESILKNTIECNLNPSDGPGKPNNLLVQQYEQFTIPKEESIDNAFARFNTIITSLKALDEGFSSKNYVRKFLRALHPKWRAKVTSIEESKDLTSLSLDELIGNLKVYEVIIKNDSKMVKGKREQSRSLALKEKKESSA</sequence>
<evidence type="ECO:0000256" key="1">
    <source>
        <dbReference type="SAM" id="MobiDB-lite"/>
    </source>
</evidence>
<dbReference type="InterPro" id="IPR036397">
    <property type="entry name" value="RNaseH_sf"/>
</dbReference>
<keyword evidence="3" id="KW-1185">Reference proteome</keyword>
<protein>
    <submittedName>
        <fullName evidence="2">Zf-CCHC domain-containing protein</fullName>
    </submittedName>
</protein>